<dbReference type="EMBL" id="FTOU01000028">
    <property type="protein sequence ID" value="SIT16327.1"/>
    <property type="molecule type" value="Genomic_DNA"/>
</dbReference>
<dbReference type="Gene3D" id="3.40.50.720">
    <property type="entry name" value="NAD(P)-binding Rossmann-like Domain"/>
    <property type="match status" value="1"/>
</dbReference>
<dbReference type="PRINTS" id="PR00081">
    <property type="entry name" value="GDHRDH"/>
</dbReference>
<dbReference type="Pfam" id="PF00106">
    <property type="entry name" value="adh_short"/>
    <property type="match status" value="1"/>
</dbReference>
<dbReference type="AlphaFoldDB" id="A0AA45W8D7"/>
<evidence type="ECO:0000313" key="3">
    <source>
        <dbReference type="EMBL" id="SIT16327.1"/>
    </source>
</evidence>
<dbReference type="GO" id="GO:0016020">
    <property type="term" value="C:membrane"/>
    <property type="evidence" value="ECO:0007669"/>
    <property type="project" value="TreeGrafter"/>
</dbReference>
<dbReference type="GO" id="GO:0016491">
    <property type="term" value="F:oxidoreductase activity"/>
    <property type="evidence" value="ECO:0007669"/>
    <property type="project" value="UniProtKB-KW"/>
</dbReference>
<dbReference type="InterPro" id="IPR002347">
    <property type="entry name" value="SDR_fam"/>
</dbReference>
<name>A0AA45W8D7_9RHOB</name>
<evidence type="ECO:0000313" key="4">
    <source>
        <dbReference type="EMBL" id="WCR02978.1"/>
    </source>
</evidence>
<dbReference type="CDD" id="cd05233">
    <property type="entry name" value="SDR_c"/>
    <property type="match status" value="1"/>
</dbReference>
<dbReference type="PANTHER" id="PTHR44196">
    <property type="entry name" value="DEHYDROGENASE/REDUCTASE SDR FAMILY MEMBER 7B"/>
    <property type="match status" value="1"/>
</dbReference>
<evidence type="ECO:0000313" key="5">
    <source>
        <dbReference type="Proteomes" id="UP000186216"/>
    </source>
</evidence>
<keyword evidence="2" id="KW-0560">Oxidoreductase</keyword>
<dbReference type="SUPFAM" id="SSF51735">
    <property type="entry name" value="NAD(P)-binding Rossmann-fold domains"/>
    <property type="match status" value="1"/>
</dbReference>
<reference evidence="3 5" key="1">
    <citation type="submission" date="2017-01" db="EMBL/GenBank/DDBJ databases">
        <authorList>
            <person name="Varghese N."/>
            <person name="Submissions S."/>
        </authorList>
    </citation>
    <scope>NUCLEOTIDE SEQUENCE [LARGE SCALE GENOMIC DNA]</scope>
    <source>
        <strain evidence="3 5">DSM 18447</strain>
    </source>
</reference>
<accession>A0AA45W8D7</accession>
<reference evidence="4 6" key="2">
    <citation type="submission" date="2021-01" db="EMBL/GenBank/DDBJ databases">
        <title>Biogeographic distribution of Paracoccus.</title>
        <authorList>
            <person name="Hollensteiner J."/>
            <person name="Leineberger J."/>
            <person name="Brinkhoff T."/>
            <person name="Daniel R."/>
        </authorList>
    </citation>
    <scope>NUCLEOTIDE SEQUENCE [LARGE SCALE GENOMIC DNA]</scope>
    <source>
        <strain evidence="4 6">DSM 18447</strain>
    </source>
</reference>
<dbReference type="EMBL" id="CP067140">
    <property type="protein sequence ID" value="WCR02978.1"/>
    <property type="molecule type" value="Genomic_DNA"/>
</dbReference>
<proteinExistence type="inferred from homology"/>
<sequence>MKDIVLVLGGRSDIGLAVAHHFAAAGHPVALAARNAADLEEARADIAIRHGVEATLHEFDALDTDALSGFVNAFDPMPGIVVSAVGALGDQAESEADPAAAALVMRTNYEAPAQVLELFAARMVARGSGTLVGISSVAGDRGRAVNYVYGSAKAGFTAYLSGLRNRLSNSGVHVVTIKPGFVYTRMTEGMGLPGSLTARPEAVAETIFQAVARGRSVVYVKPIWRVIMGIIRAIPEPIFRKTRIGS</sequence>
<dbReference type="NCBIfam" id="NF005489">
    <property type="entry name" value="PRK07102.1"/>
    <property type="match status" value="1"/>
</dbReference>
<dbReference type="Proteomes" id="UP000186216">
    <property type="component" value="Unassembled WGS sequence"/>
</dbReference>
<evidence type="ECO:0000313" key="6">
    <source>
        <dbReference type="Proteomes" id="UP001215549"/>
    </source>
</evidence>
<dbReference type="PANTHER" id="PTHR44196:SF1">
    <property type="entry name" value="DEHYDROGENASE_REDUCTASE SDR FAMILY MEMBER 7B"/>
    <property type="match status" value="1"/>
</dbReference>
<dbReference type="InterPro" id="IPR036291">
    <property type="entry name" value="NAD(P)-bd_dom_sf"/>
</dbReference>
<gene>
    <name evidence="4" type="ORF">JHX88_19605</name>
    <name evidence="3" type="ORF">SAMN05421772_12811</name>
</gene>
<organism evidence="3 5">
    <name type="scientific">Paracoccus saliphilus</name>
    <dbReference type="NCBI Taxonomy" id="405559"/>
    <lineage>
        <taxon>Bacteria</taxon>
        <taxon>Pseudomonadati</taxon>
        <taxon>Pseudomonadota</taxon>
        <taxon>Alphaproteobacteria</taxon>
        <taxon>Rhodobacterales</taxon>
        <taxon>Paracoccaceae</taxon>
        <taxon>Paracoccus</taxon>
    </lineage>
</organism>
<evidence type="ECO:0000256" key="2">
    <source>
        <dbReference type="ARBA" id="ARBA00023002"/>
    </source>
</evidence>
<dbReference type="Proteomes" id="UP001215549">
    <property type="component" value="Chromosome"/>
</dbReference>
<evidence type="ECO:0000256" key="1">
    <source>
        <dbReference type="ARBA" id="ARBA00006484"/>
    </source>
</evidence>
<keyword evidence="6" id="KW-1185">Reference proteome</keyword>
<comment type="similarity">
    <text evidence="1">Belongs to the short-chain dehydrogenases/reductases (SDR) family.</text>
</comment>
<protein>
    <submittedName>
        <fullName evidence="4">SDR family oxidoreductase</fullName>
    </submittedName>
    <submittedName>
        <fullName evidence="3">Short-chain dehydrogenase</fullName>
    </submittedName>
</protein>
<dbReference type="RefSeq" id="WP_076528827.1">
    <property type="nucleotide sequence ID" value="NZ_CP067140.1"/>
</dbReference>